<dbReference type="PANTHER" id="PTHR33908">
    <property type="entry name" value="MANNOSYLTRANSFERASE YKCB-RELATED"/>
    <property type="match status" value="1"/>
</dbReference>
<keyword evidence="7 8" id="KW-0472">Membrane</keyword>
<evidence type="ECO:0000313" key="11">
    <source>
        <dbReference type="Proteomes" id="UP000229681"/>
    </source>
</evidence>
<dbReference type="GO" id="GO:0009103">
    <property type="term" value="P:lipopolysaccharide biosynthetic process"/>
    <property type="evidence" value="ECO:0007669"/>
    <property type="project" value="UniProtKB-ARBA"/>
</dbReference>
<dbReference type="GO" id="GO:0005886">
    <property type="term" value="C:plasma membrane"/>
    <property type="evidence" value="ECO:0007669"/>
    <property type="project" value="UniProtKB-SubCell"/>
</dbReference>
<organism evidence="10 11">
    <name type="scientific">Candidatus Thermofonsia Clade 1 bacterium</name>
    <dbReference type="NCBI Taxonomy" id="2364210"/>
    <lineage>
        <taxon>Bacteria</taxon>
        <taxon>Bacillati</taxon>
        <taxon>Chloroflexota</taxon>
        <taxon>Candidatus Thermofontia</taxon>
        <taxon>Candidatus Thermofonsia Clade 1</taxon>
    </lineage>
</organism>
<comment type="subcellular location">
    <subcellularLocation>
        <location evidence="1">Cell membrane</location>
        <topology evidence="1">Multi-pass membrane protein</topology>
    </subcellularLocation>
</comment>
<evidence type="ECO:0000256" key="6">
    <source>
        <dbReference type="ARBA" id="ARBA00022989"/>
    </source>
</evidence>
<evidence type="ECO:0000256" key="5">
    <source>
        <dbReference type="ARBA" id="ARBA00022692"/>
    </source>
</evidence>
<feature type="transmembrane region" description="Helical" evidence="8">
    <location>
        <begin position="349"/>
        <end position="368"/>
    </location>
</feature>
<evidence type="ECO:0000256" key="4">
    <source>
        <dbReference type="ARBA" id="ARBA00022679"/>
    </source>
</evidence>
<proteinExistence type="predicted"/>
<name>A0A2M8PH54_9CHLR</name>
<dbReference type="AlphaFoldDB" id="A0A2M8PH54"/>
<evidence type="ECO:0000313" key="10">
    <source>
        <dbReference type="EMBL" id="PJF36877.1"/>
    </source>
</evidence>
<evidence type="ECO:0000256" key="1">
    <source>
        <dbReference type="ARBA" id="ARBA00004651"/>
    </source>
</evidence>
<evidence type="ECO:0000256" key="3">
    <source>
        <dbReference type="ARBA" id="ARBA00022676"/>
    </source>
</evidence>
<feature type="transmembrane region" description="Helical" evidence="8">
    <location>
        <begin position="21"/>
        <end position="42"/>
    </location>
</feature>
<evidence type="ECO:0000256" key="2">
    <source>
        <dbReference type="ARBA" id="ARBA00022475"/>
    </source>
</evidence>
<dbReference type="Proteomes" id="UP000229681">
    <property type="component" value="Unassembled WGS sequence"/>
</dbReference>
<dbReference type="GO" id="GO:0016763">
    <property type="term" value="F:pentosyltransferase activity"/>
    <property type="evidence" value="ECO:0007669"/>
    <property type="project" value="TreeGrafter"/>
</dbReference>
<feature type="domain" description="ArnT-like N-terminal" evidence="9">
    <location>
        <begin position="74"/>
        <end position="234"/>
    </location>
</feature>
<feature type="transmembrane region" description="Helical" evidence="8">
    <location>
        <begin position="175"/>
        <end position="200"/>
    </location>
</feature>
<dbReference type="EMBL" id="PGTM01000026">
    <property type="protein sequence ID" value="PJF36877.1"/>
    <property type="molecule type" value="Genomic_DNA"/>
</dbReference>
<evidence type="ECO:0000256" key="7">
    <source>
        <dbReference type="ARBA" id="ARBA00023136"/>
    </source>
</evidence>
<feature type="transmembrane region" description="Helical" evidence="8">
    <location>
        <begin position="207"/>
        <end position="230"/>
    </location>
</feature>
<feature type="transmembrane region" description="Helical" evidence="8">
    <location>
        <begin position="63"/>
        <end position="82"/>
    </location>
</feature>
<dbReference type="PANTHER" id="PTHR33908:SF11">
    <property type="entry name" value="MEMBRANE PROTEIN"/>
    <property type="match status" value="1"/>
</dbReference>
<dbReference type="Pfam" id="PF02366">
    <property type="entry name" value="PMT"/>
    <property type="match status" value="1"/>
</dbReference>
<accession>A0A2M8PH54</accession>
<dbReference type="GO" id="GO:0006493">
    <property type="term" value="P:protein O-linked glycosylation"/>
    <property type="evidence" value="ECO:0007669"/>
    <property type="project" value="InterPro"/>
</dbReference>
<feature type="transmembrane region" description="Helical" evidence="8">
    <location>
        <begin position="120"/>
        <end position="139"/>
    </location>
</feature>
<keyword evidence="5 8" id="KW-0812">Transmembrane</keyword>
<keyword evidence="2" id="KW-1003">Cell membrane</keyword>
<reference evidence="10 11" key="1">
    <citation type="submission" date="2017-11" db="EMBL/GenBank/DDBJ databases">
        <title>Evolution of Phototrophy in the Chloroflexi Phylum Driven by Horizontal Gene Transfer.</title>
        <authorList>
            <person name="Ward L.M."/>
            <person name="Hemp J."/>
            <person name="Shih P.M."/>
            <person name="Mcglynn S.E."/>
            <person name="Fischer W."/>
        </authorList>
    </citation>
    <scope>NUCLEOTIDE SEQUENCE [LARGE SCALE GENOMIC DNA]</scope>
    <source>
        <strain evidence="10">JP3_13</strain>
    </source>
</reference>
<dbReference type="InterPro" id="IPR003342">
    <property type="entry name" value="ArnT-like_N"/>
</dbReference>
<evidence type="ECO:0000259" key="9">
    <source>
        <dbReference type="Pfam" id="PF02366"/>
    </source>
</evidence>
<gene>
    <name evidence="10" type="ORF">CUN49_03165</name>
</gene>
<sequence length="432" mass="47801">MRTVSAQKHATLSLPLGDFRLILSVALLLRLAFVLLTVPNVSGGDTLGLLQYGLELVRDQMPYMTPIAPLYLLYTGIVQSLFGEGNLVPFRLLNVLWSLALVMAVFAAAEAYFSRRTAVIAAWLIALNPIFIIESGQILTESVFLPFMVGALALHGRFTQQGKGMTWPQAASVGALLGLASLTRAVALVLPSIFVVHLLWRYRRGAWRLIAALLIGYSAVVLSWTVYGLLRWQTFMIGGSGFAANLYMGTNEGWCGPQCLDERAGITAEDQFRNDEIYAQRALEAIASDPRGYILRRAANLLEASLQPHNTVFFQGESLRELFMVWWQTDRSLAGLGQVLGGDAFLPKLSLYIFHFGTLWLGAFGMLLGALRWRVFWRNLPLYGAVMYFYALHSLLTAIPRYLFPTAALWLIFASAALAGRAALEKQDEKAA</sequence>
<feature type="transmembrane region" description="Helical" evidence="8">
    <location>
        <begin position="380"/>
        <end position="396"/>
    </location>
</feature>
<keyword evidence="3" id="KW-0328">Glycosyltransferase</keyword>
<evidence type="ECO:0000256" key="8">
    <source>
        <dbReference type="SAM" id="Phobius"/>
    </source>
</evidence>
<dbReference type="GO" id="GO:0000030">
    <property type="term" value="F:mannosyltransferase activity"/>
    <property type="evidence" value="ECO:0007669"/>
    <property type="project" value="InterPro"/>
</dbReference>
<comment type="caution">
    <text evidence="10">The sequence shown here is derived from an EMBL/GenBank/DDBJ whole genome shotgun (WGS) entry which is preliminary data.</text>
</comment>
<dbReference type="InterPro" id="IPR050297">
    <property type="entry name" value="LipidA_mod_glycosyltrf_83"/>
</dbReference>
<protein>
    <recommendedName>
        <fullName evidence="9">ArnT-like N-terminal domain-containing protein</fullName>
    </recommendedName>
</protein>
<keyword evidence="4" id="KW-0808">Transferase</keyword>
<keyword evidence="6 8" id="KW-1133">Transmembrane helix</keyword>
<feature type="transmembrane region" description="Helical" evidence="8">
    <location>
        <begin position="402"/>
        <end position="424"/>
    </location>
</feature>
<feature type="transmembrane region" description="Helical" evidence="8">
    <location>
        <begin position="94"/>
        <end position="113"/>
    </location>
</feature>